<dbReference type="RefSeq" id="WP_249307055.1">
    <property type="nucleotide sequence ID" value="NZ_JACRSZ010000001.1"/>
</dbReference>
<evidence type="ECO:0000313" key="1">
    <source>
        <dbReference type="EMBL" id="MBC8572094.1"/>
    </source>
</evidence>
<keyword evidence="2" id="KW-1185">Reference proteome</keyword>
<sequence length="66" mass="7599">MGGKVLELESDKLIKKGRQIGEQIGEKNVTELTKKLLAENRLDDLKRSVEDPEYQRKLLQEMEGTK</sequence>
<organism evidence="1 2">
    <name type="scientific">Jingyaoa shaoxingensis</name>
    <dbReference type="NCBI Taxonomy" id="2763671"/>
    <lineage>
        <taxon>Bacteria</taxon>
        <taxon>Bacillati</taxon>
        <taxon>Bacillota</taxon>
        <taxon>Clostridia</taxon>
        <taxon>Lachnospirales</taxon>
        <taxon>Lachnospiraceae</taxon>
        <taxon>Jingyaoa</taxon>
    </lineage>
</organism>
<gene>
    <name evidence="1" type="ORF">H8716_03175</name>
</gene>
<dbReference type="EMBL" id="JACRSZ010000001">
    <property type="protein sequence ID" value="MBC8572094.1"/>
    <property type="molecule type" value="Genomic_DNA"/>
</dbReference>
<reference evidence="1 2" key="1">
    <citation type="submission" date="2020-08" db="EMBL/GenBank/DDBJ databases">
        <title>Genome public.</title>
        <authorList>
            <person name="Liu C."/>
            <person name="Sun Q."/>
        </authorList>
    </citation>
    <scope>NUCLEOTIDE SEQUENCE [LARGE SCALE GENOMIC DNA]</scope>
    <source>
        <strain evidence="1 2">NSJ-46</strain>
    </source>
</reference>
<dbReference type="Proteomes" id="UP000657421">
    <property type="component" value="Unassembled WGS sequence"/>
</dbReference>
<evidence type="ECO:0000313" key="2">
    <source>
        <dbReference type="Proteomes" id="UP000657421"/>
    </source>
</evidence>
<name>A0ABR7N6T1_9FIRM</name>
<comment type="caution">
    <text evidence="1">The sequence shown here is derived from an EMBL/GenBank/DDBJ whole genome shotgun (WGS) entry which is preliminary data.</text>
</comment>
<proteinExistence type="predicted"/>
<protein>
    <submittedName>
        <fullName evidence="1">Uncharacterized protein</fullName>
    </submittedName>
</protein>
<accession>A0ABR7N6T1</accession>